<keyword evidence="10" id="KW-1185">Reference proteome</keyword>
<dbReference type="EC" id="1.1.2.4" evidence="7"/>
<evidence type="ECO:0000256" key="1">
    <source>
        <dbReference type="ARBA" id="ARBA00001974"/>
    </source>
</evidence>
<dbReference type="InterPro" id="IPR016164">
    <property type="entry name" value="FAD-linked_Oxase-like_C"/>
</dbReference>
<evidence type="ECO:0000256" key="3">
    <source>
        <dbReference type="ARBA" id="ARBA00022630"/>
    </source>
</evidence>
<accession>A0A829YJ39</accession>
<dbReference type="InterPro" id="IPR036318">
    <property type="entry name" value="FAD-bd_PCMH-like_sf"/>
</dbReference>
<dbReference type="InterPro" id="IPR006094">
    <property type="entry name" value="Oxid_FAD_bind_N"/>
</dbReference>
<keyword evidence="5" id="KW-0809">Transit peptide</keyword>
<dbReference type="InterPro" id="IPR016166">
    <property type="entry name" value="FAD-bd_PCMH"/>
</dbReference>
<dbReference type="AlphaFoldDB" id="A0A829YJ39"/>
<evidence type="ECO:0000313" key="10">
    <source>
        <dbReference type="Proteomes" id="UP000445000"/>
    </source>
</evidence>
<name>A0A829YJ39_9GAMM</name>
<dbReference type="PANTHER" id="PTHR11748:SF111">
    <property type="entry name" value="D-LACTATE DEHYDROGENASE, MITOCHONDRIAL-RELATED"/>
    <property type="match status" value="1"/>
</dbReference>
<dbReference type="Pfam" id="PF02913">
    <property type="entry name" value="FAD-oxidase_C"/>
    <property type="match status" value="1"/>
</dbReference>
<evidence type="ECO:0000256" key="4">
    <source>
        <dbReference type="ARBA" id="ARBA00022827"/>
    </source>
</evidence>
<dbReference type="Proteomes" id="UP000445000">
    <property type="component" value="Unassembled WGS sequence"/>
</dbReference>
<dbReference type="EMBL" id="BLJN01000005">
    <property type="protein sequence ID" value="GFE82868.1"/>
    <property type="molecule type" value="Genomic_DNA"/>
</dbReference>
<protein>
    <recommendedName>
        <fullName evidence="7">D-lactate dehydrogenase (cytochrome)</fullName>
        <ecNumber evidence="7">1.1.2.4</ecNumber>
    </recommendedName>
</protein>
<gene>
    <name evidence="9" type="ORF">GCM10011487_48680</name>
</gene>
<dbReference type="PANTHER" id="PTHR11748">
    <property type="entry name" value="D-LACTATE DEHYDROGENASE"/>
    <property type="match status" value="1"/>
</dbReference>
<dbReference type="SUPFAM" id="SSF56176">
    <property type="entry name" value="FAD-binding/transporter-associated domain-like"/>
    <property type="match status" value="1"/>
</dbReference>
<comment type="cofactor">
    <cofactor evidence="1">
        <name>FAD</name>
        <dbReference type="ChEBI" id="CHEBI:57692"/>
    </cofactor>
</comment>
<sequence>MSHDPLIRALQEAAGADAVRTDEPARQLAASDLYSSGPLPVAVVKPPSAGAVARAVGATTSHGYAVIPRGGGLSYTGGYTSGVEDSVLFDLSALNRIREISAQDMFVVAEAGVTWKQLYEALKPQGLRLPFFGTFSGAGATVGGGLSHGALFFGSARYGSAADIVLGLEVAVSDGGLMHTGQWALRNAAKPVFRNFGPDLTGLFLHDGGSLGIKTQASLRLIRAPAATGYASFAFEAFEDAALALSEIARAGIAEDAFVLDSDAIAKSQQNQQGMGAAISALRSVVQSAGGGVAALRALIDLARGGCAVAPPGTYTLHCVMAGSSTAAVAADQALARKLAASQRGISIAATVPRIARAEPFANLNAVLGQGGARWAALNAKVAHSEAAALIEAHRQLMARRSSEMAQKGVSVTYLLSALGNHSFSFESVFHWKDEWLPMHVTKVDAEVLKGYSPPQANPPARALVAALREDTIDLFRQVGAASNQIGRAYPYLDALNPGPAALIRGLKGLLDPKGRMNPGVLGLKS</sequence>
<evidence type="ECO:0000259" key="8">
    <source>
        <dbReference type="PROSITE" id="PS51387"/>
    </source>
</evidence>
<dbReference type="GO" id="GO:0008720">
    <property type="term" value="F:D-lactate dehydrogenase (NAD+) activity"/>
    <property type="evidence" value="ECO:0007669"/>
    <property type="project" value="TreeGrafter"/>
</dbReference>
<evidence type="ECO:0000256" key="2">
    <source>
        <dbReference type="ARBA" id="ARBA00008000"/>
    </source>
</evidence>
<comment type="similarity">
    <text evidence="2">Belongs to the FAD-binding oxidoreductase/transferase type 4 family.</text>
</comment>
<keyword evidence="3" id="KW-0285">Flavoprotein</keyword>
<evidence type="ECO:0000256" key="7">
    <source>
        <dbReference type="ARBA" id="ARBA00038897"/>
    </source>
</evidence>
<dbReference type="Pfam" id="PF01565">
    <property type="entry name" value="FAD_binding_4"/>
    <property type="match status" value="1"/>
</dbReference>
<keyword evidence="4" id="KW-0274">FAD</keyword>
<dbReference type="InterPro" id="IPR004113">
    <property type="entry name" value="FAD-bd_oxidored_4_C"/>
</dbReference>
<dbReference type="GO" id="GO:0071949">
    <property type="term" value="F:FAD binding"/>
    <property type="evidence" value="ECO:0007669"/>
    <property type="project" value="InterPro"/>
</dbReference>
<comment type="caution">
    <text evidence="9">The sequence shown here is derived from an EMBL/GenBank/DDBJ whole genome shotgun (WGS) entry which is preliminary data.</text>
</comment>
<reference evidence="10" key="1">
    <citation type="submission" date="2020-01" db="EMBL/GenBank/DDBJ databases">
        <title>'Steroidobacter agaridevorans' sp. nov., agar-degrading bacteria isolated from rhizosphere soils.</title>
        <authorList>
            <person name="Ikenaga M."/>
            <person name="Kataoka M."/>
            <person name="Murouchi A."/>
            <person name="Katsuragi S."/>
            <person name="Sakai M."/>
        </authorList>
    </citation>
    <scope>NUCLEOTIDE SEQUENCE [LARGE SCALE GENOMIC DNA]</scope>
    <source>
        <strain evidence="10">YU21-B</strain>
    </source>
</reference>
<dbReference type="SUPFAM" id="SSF55103">
    <property type="entry name" value="FAD-linked oxidases, C-terminal domain"/>
    <property type="match status" value="1"/>
</dbReference>
<feature type="domain" description="FAD-binding PCMH-type" evidence="8">
    <location>
        <begin position="36"/>
        <end position="224"/>
    </location>
</feature>
<organism evidence="9 10">
    <name type="scientific">Steroidobacter agaridevorans</name>
    <dbReference type="NCBI Taxonomy" id="2695856"/>
    <lineage>
        <taxon>Bacteria</taxon>
        <taxon>Pseudomonadati</taxon>
        <taxon>Pseudomonadota</taxon>
        <taxon>Gammaproteobacteria</taxon>
        <taxon>Steroidobacterales</taxon>
        <taxon>Steroidobacteraceae</taxon>
        <taxon>Steroidobacter</taxon>
    </lineage>
</organism>
<dbReference type="GO" id="GO:0004458">
    <property type="term" value="F:D-lactate dehydrogenase (cytochrome) activity"/>
    <property type="evidence" value="ECO:0007669"/>
    <property type="project" value="UniProtKB-EC"/>
</dbReference>
<dbReference type="RefSeq" id="WP_161814505.1">
    <property type="nucleotide sequence ID" value="NZ_BLJN01000005.1"/>
</dbReference>
<proteinExistence type="inferred from homology"/>
<dbReference type="InterPro" id="IPR016169">
    <property type="entry name" value="FAD-bd_PCMH_sub2"/>
</dbReference>
<dbReference type="Gene3D" id="3.30.465.10">
    <property type="match status" value="1"/>
</dbReference>
<dbReference type="GO" id="GO:1903457">
    <property type="term" value="P:lactate catabolic process"/>
    <property type="evidence" value="ECO:0007669"/>
    <property type="project" value="TreeGrafter"/>
</dbReference>
<dbReference type="PROSITE" id="PS51387">
    <property type="entry name" value="FAD_PCMH"/>
    <property type="match status" value="1"/>
</dbReference>
<evidence type="ECO:0000313" key="9">
    <source>
        <dbReference type="EMBL" id="GFE82868.1"/>
    </source>
</evidence>
<keyword evidence="6" id="KW-0560">Oxidoreductase</keyword>
<evidence type="ECO:0000256" key="6">
    <source>
        <dbReference type="ARBA" id="ARBA00023002"/>
    </source>
</evidence>
<evidence type="ECO:0000256" key="5">
    <source>
        <dbReference type="ARBA" id="ARBA00022946"/>
    </source>
</evidence>